<proteinExistence type="predicted"/>
<evidence type="ECO:0000313" key="1">
    <source>
        <dbReference type="EMBL" id="CAG2058440.1"/>
    </source>
</evidence>
<evidence type="ECO:0000313" key="2">
    <source>
        <dbReference type="Proteomes" id="UP001153148"/>
    </source>
</evidence>
<gene>
    <name evidence="1" type="ORF">TPAB3V08_LOCUS5410</name>
</gene>
<organism evidence="1 2">
    <name type="scientific">Timema podura</name>
    <name type="common">Walking stick</name>
    <dbReference type="NCBI Taxonomy" id="61482"/>
    <lineage>
        <taxon>Eukaryota</taxon>
        <taxon>Metazoa</taxon>
        <taxon>Ecdysozoa</taxon>
        <taxon>Arthropoda</taxon>
        <taxon>Hexapoda</taxon>
        <taxon>Insecta</taxon>
        <taxon>Pterygota</taxon>
        <taxon>Neoptera</taxon>
        <taxon>Polyneoptera</taxon>
        <taxon>Phasmatodea</taxon>
        <taxon>Timematodea</taxon>
        <taxon>Timematoidea</taxon>
        <taxon>Timematidae</taxon>
        <taxon>Timema</taxon>
    </lineage>
</organism>
<comment type="caution">
    <text evidence="1">The sequence shown here is derived from an EMBL/GenBank/DDBJ whole genome shotgun (WGS) entry which is preliminary data.</text>
</comment>
<reference evidence="1" key="1">
    <citation type="submission" date="2021-03" db="EMBL/GenBank/DDBJ databases">
        <authorList>
            <person name="Tran Van P."/>
        </authorList>
    </citation>
    <scope>NUCLEOTIDE SEQUENCE</scope>
</reference>
<protein>
    <submittedName>
        <fullName evidence="1">Uncharacterized protein</fullName>
    </submittedName>
</protein>
<sequence length="350" mass="37532">MCYLALPAGTTQSRSNMKLWSGLRSPPSHPGGSCAGAPRRWVAMVATPVACTAIDLLRTEEREDGEKKIVEEGGTKEFSTASNRSTPSPLLFVTRGVGRAYDLHTDLFPEYSNQYSRDCYDLIEWLMERLNIEESGTNRDIVLVLLVPYTPCCASLFSRPLSFSSALAQAAPPTLSTAWTAPQTMFSKPSMTSSPLYSSPKRTPVSIGSRDGHCLSSLHAPMGSPCFSHWTRPGSSGGYLIRQASQPRPISGDPPGCATYTKELIKLSYPPLFLSTLTLPPTATHVAGTSFRSTVTNVAGTSFRFTVTNVAGTSFRSTTTNGAGTSFCSTATNVAGTLSLTFFLPLPTSV</sequence>
<dbReference type="EMBL" id="CAJPIN010007327">
    <property type="protein sequence ID" value="CAG2058440.1"/>
    <property type="molecule type" value="Genomic_DNA"/>
</dbReference>
<dbReference type="Proteomes" id="UP001153148">
    <property type="component" value="Unassembled WGS sequence"/>
</dbReference>
<name>A0ABN7NS25_TIMPD</name>
<keyword evidence="2" id="KW-1185">Reference proteome</keyword>
<accession>A0ABN7NS25</accession>